<comment type="caution">
    <text evidence="1">The sequence shown here is derived from an EMBL/GenBank/DDBJ whole genome shotgun (WGS) entry which is preliminary data.</text>
</comment>
<protein>
    <submittedName>
        <fullName evidence="1">Uncharacterized protein</fullName>
    </submittedName>
</protein>
<name>A0ABS6E352_9FIRM</name>
<evidence type="ECO:0000313" key="2">
    <source>
        <dbReference type="Proteomes" id="UP000749471"/>
    </source>
</evidence>
<organism evidence="1 2">
    <name type="scientific">Tissierella simiarum</name>
    <dbReference type="NCBI Taxonomy" id="2841534"/>
    <lineage>
        <taxon>Bacteria</taxon>
        <taxon>Bacillati</taxon>
        <taxon>Bacillota</taxon>
        <taxon>Tissierellia</taxon>
        <taxon>Tissierellales</taxon>
        <taxon>Tissierellaceae</taxon>
        <taxon>Tissierella</taxon>
    </lineage>
</organism>
<reference evidence="1 2" key="1">
    <citation type="submission" date="2021-06" db="EMBL/GenBank/DDBJ databases">
        <authorList>
            <person name="Sun Q."/>
            <person name="Li D."/>
        </authorList>
    </citation>
    <scope>NUCLEOTIDE SEQUENCE [LARGE SCALE GENOMIC DNA]</scope>
    <source>
        <strain evidence="1 2">MSJ-40</strain>
    </source>
</reference>
<gene>
    <name evidence="1" type="ORF">KQI42_04845</name>
</gene>
<dbReference type="Proteomes" id="UP000749471">
    <property type="component" value="Unassembled WGS sequence"/>
</dbReference>
<sequence>MNPMIKKFVDQNFMTEAEAKYIEEAIMRKESIIVSGHRSAGIRPLMATFMAVTKNNFNTVQVKGFDDLNNDAEYFLIPGLDNIDFEKLITNAIAKPNSSFISIKEPEHPYSILKLLKEVYKSNGDTSKVYQVLECAKVNDVPKLTKITQITLDEKGKLIKIDFKS</sequence>
<evidence type="ECO:0000313" key="1">
    <source>
        <dbReference type="EMBL" id="MBU5437324.1"/>
    </source>
</evidence>
<proteinExistence type="predicted"/>
<dbReference type="EMBL" id="JAHLPM010000003">
    <property type="protein sequence ID" value="MBU5437324.1"/>
    <property type="molecule type" value="Genomic_DNA"/>
</dbReference>
<dbReference type="RefSeq" id="WP_216517325.1">
    <property type="nucleotide sequence ID" value="NZ_JAHLPM010000003.1"/>
</dbReference>
<keyword evidence="2" id="KW-1185">Reference proteome</keyword>
<accession>A0ABS6E352</accession>